<dbReference type="RefSeq" id="WP_003931366.1">
    <property type="nucleotide sequence ID" value="NZ_JH814693.1"/>
</dbReference>
<feature type="chain" id="PRO_5038791341" description="EfeO-type cupredoxin-like domain-containing protein" evidence="2">
    <location>
        <begin position="18"/>
        <end position="142"/>
    </location>
</feature>
<evidence type="ECO:0000256" key="1">
    <source>
        <dbReference type="SAM" id="MobiDB-lite"/>
    </source>
</evidence>
<dbReference type="AlphaFoldDB" id="K0V060"/>
<dbReference type="Proteomes" id="UP000006072">
    <property type="component" value="Unassembled WGS sequence"/>
</dbReference>
<dbReference type="HOGENOM" id="CLU_126512_1_0_11"/>
<protein>
    <recommendedName>
        <fullName evidence="5">EfeO-type cupredoxin-like domain-containing protein</fullName>
    </recommendedName>
</protein>
<dbReference type="EMBL" id="ALQA01000013">
    <property type="protein sequence ID" value="EJZ10735.1"/>
    <property type="molecule type" value="Genomic_DNA"/>
</dbReference>
<keyword evidence="4" id="KW-1185">Reference proteome</keyword>
<feature type="compositionally biased region" description="Gly residues" evidence="1">
    <location>
        <begin position="25"/>
        <end position="34"/>
    </location>
</feature>
<feature type="signal peptide" evidence="2">
    <location>
        <begin position="1"/>
        <end position="17"/>
    </location>
</feature>
<feature type="region of interest" description="Disordered" evidence="1">
    <location>
        <begin position="16"/>
        <end position="53"/>
    </location>
</feature>
<evidence type="ECO:0000313" key="3">
    <source>
        <dbReference type="EMBL" id="EJZ10735.1"/>
    </source>
</evidence>
<proteinExistence type="predicted"/>
<accession>K0V060</accession>
<sequence>MLALAAAAMLLAGCAGSGESRDSESGGGESGGGATTSITAAADSTTSGDAQAPPEQLVIDIAIEGGAVTPVNARFQAAVGEPIELRVNSDMTDELHVHSTPEHSFDVGIGPAQTFRFTVEVPGRVDIELHELHKTVATIQVQ</sequence>
<evidence type="ECO:0000256" key="2">
    <source>
        <dbReference type="SAM" id="SignalP"/>
    </source>
</evidence>
<dbReference type="InterPro" id="IPR008972">
    <property type="entry name" value="Cupredoxin"/>
</dbReference>
<dbReference type="SUPFAM" id="SSF49503">
    <property type="entry name" value="Cupredoxins"/>
    <property type="match status" value="1"/>
</dbReference>
<dbReference type="eggNOG" id="ENOG503328A">
    <property type="taxonomic scope" value="Bacteria"/>
</dbReference>
<feature type="compositionally biased region" description="Low complexity" evidence="1">
    <location>
        <begin position="35"/>
        <end position="50"/>
    </location>
</feature>
<comment type="caution">
    <text evidence="3">The sequence shown here is derived from an EMBL/GenBank/DDBJ whole genome shotgun (WGS) entry which is preliminary data.</text>
</comment>
<evidence type="ECO:0008006" key="5">
    <source>
        <dbReference type="Google" id="ProtNLM"/>
    </source>
</evidence>
<keyword evidence="2" id="KW-0732">Signal</keyword>
<dbReference type="Gene3D" id="2.60.40.420">
    <property type="entry name" value="Cupredoxins - blue copper proteins"/>
    <property type="match status" value="1"/>
</dbReference>
<organism evidence="3 4">
    <name type="scientific">Mycolicibacterium vaccae ATCC 25954</name>
    <dbReference type="NCBI Taxonomy" id="1194972"/>
    <lineage>
        <taxon>Bacteria</taxon>
        <taxon>Bacillati</taxon>
        <taxon>Actinomycetota</taxon>
        <taxon>Actinomycetes</taxon>
        <taxon>Mycobacteriales</taxon>
        <taxon>Mycobacteriaceae</taxon>
        <taxon>Mycolicibacterium</taxon>
    </lineage>
</organism>
<name>K0V060_MYCVA</name>
<gene>
    <name evidence="3" type="ORF">MVAC_08449</name>
</gene>
<dbReference type="PATRIC" id="fig|1194972.3.peg.1700"/>
<evidence type="ECO:0000313" key="4">
    <source>
        <dbReference type="Proteomes" id="UP000006072"/>
    </source>
</evidence>
<reference evidence="3 4" key="1">
    <citation type="journal article" date="2012" name="J. Bacteriol.">
        <title>Complete Genome Sequence of Mycobacterium vaccae Type Strain ATCC 25954.</title>
        <authorList>
            <person name="Ho Y.S."/>
            <person name="Adroub S.A."/>
            <person name="Abadi M."/>
            <person name="Al Alwan B."/>
            <person name="Alkhateeb R."/>
            <person name="Gao G."/>
            <person name="Ragab A."/>
            <person name="Ali S."/>
            <person name="van Soolingen D."/>
            <person name="Bitter W."/>
            <person name="Pain A."/>
            <person name="Abdallah A.M."/>
        </authorList>
    </citation>
    <scope>NUCLEOTIDE SEQUENCE [LARGE SCALE GENOMIC DNA]</scope>
    <source>
        <strain evidence="3 4">ATCC 25954</strain>
    </source>
</reference>